<feature type="domain" description="Glycosyl transferase family 1" evidence="1">
    <location>
        <begin position="184"/>
        <end position="346"/>
    </location>
</feature>
<dbReference type="InterPro" id="IPR028098">
    <property type="entry name" value="Glyco_trans_4-like_N"/>
</dbReference>
<evidence type="ECO:0000313" key="4">
    <source>
        <dbReference type="Proteomes" id="UP000608850"/>
    </source>
</evidence>
<dbReference type="RefSeq" id="WP_188877122.1">
    <property type="nucleotide sequence ID" value="NZ_BMOQ01000002.1"/>
</dbReference>
<dbReference type="PANTHER" id="PTHR45947:SF3">
    <property type="entry name" value="SULFOQUINOVOSYL TRANSFERASE SQD2"/>
    <property type="match status" value="1"/>
</dbReference>
<organism evidence="3 4">
    <name type="scientific">Halarchaeum nitratireducens</name>
    <dbReference type="NCBI Taxonomy" id="489913"/>
    <lineage>
        <taxon>Archaea</taxon>
        <taxon>Methanobacteriati</taxon>
        <taxon>Methanobacteriota</taxon>
        <taxon>Stenosarchaea group</taxon>
        <taxon>Halobacteria</taxon>
        <taxon>Halobacteriales</taxon>
        <taxon>Halobacteriaceae</taxon>
    </lineage>
</organism>
<reference evidence="3 4" key="1">
    <citation type="journal article" date="2019" name="Int. J. Syst. Evol. Microbiol.">
        <title>The Global Catalogue of Microorganisms (GCM) 10K type strain sequencing project: providing services to taxonomists for standard genome sequencing and annotation.</title>
        <authorList>
            <consortium name="The Broad Institute Genomics Platform"/>
            <consortium name="The Broad Institute Genome Sequencing Center for Infectious Disease"/>
            <person name="Wu L."/>
            <person name="Ma J."/>
        </authorList>
    </citation>
    <scope>NUCLEOTIDE SEQUENCE [LARGE SCALE GENOMIC DNA]</scope>
    <source>
        <strain evidence="3 4">JCM 16331</strain>
    </source>
</reference>
<dbReference type="Pfam" id="PF13439">
    <property type="entry name" value="Glyco_transf_4"/>
    <property type="match status" value="1"/>
</dbReference>
<dbReference type="EMBL" id="BMOQ01000002">
    <property type="protein sequence ID" value="GGN09811.1"/>
    <property type="molecule type" value="Genomic_DNA"/>
</dbReference>
<dbReference type="AlphaFoldDB" id="A0A830G8S3"/>
<dbReference type="Pfam" id="PF00534">
    <property type="entry name" value="Glycos_transf_1"/>
    <property type="match status" value="1"/>
</dbReference>
<comment type="caution">
    <text evidence="3">The sequence shown here is derived from an EMBL/GenBank/DDBJ whole genome shotgun (WGS) entry which is preliminary data.</text>
</comment>
<dbReference type="Gene3D" id="3.40.50.2000">
    <property type="entry name" value="Glycogen Phosphorylase B"/>
    <property type="match status" value="2"/>
</dbReference>
<dbReference type="OrthoDB" id="132546at2157"/>
<accession>A0A830G8S3</accession>
<dbReference type="InterPro" id="IPR050194">
    <property type="entry name" value="Glycosyltransferase_grp1"/>
</dbReference>
<gene>
    <name evidence="3" type="ORF">GCM10009021_06820</name>
</gene>
<dbReference type="SUPFAM" id="SSF53756">
    <property type="entry name" value="UDP-Glycosyltransferase/glycogen phosphorylase"/>
    <property type="match status" value="1"/>
</dbReference>
<evidence type="ECO:0000259" key="2">
    <source>
        <dbReference type="Pfam" id="PF13439"/>
    </source>
</evidence>
<evidence type="ECO:0000313" key="3">
    <source>
        <dbReference type="EMBL" id="GGN09811.1"/>
    </source>
</evidence>
<sequence length="374" mass="40287">MAADNDHPRVLHVCKHYHPATGGIENVVRSLVTGIDDATFRVLTTRDGQGRGRVDTVDGTRVVRAGSLGSALSTPLAPAFPRHLRRERRWADVVHYHLPFPLGPVSALIDPGGETPSVVTFHDDIVGKGPAVYPYAPVLGRFLDAADRLLVTSPNMREGCARVAPYRGKTDVIPLGIETDDVPREGRRPDGRELLFVGRLVPFKGVRHLVAAMTHLDDATLTVVGAGPEREALEARAAARGVADRVTFAGYVSEERLERQYREADVFVLPSVGANESFGIVQLEAMAHGLPVVNTALPTGVPYVSVDGETGYTVDPGDPAAIADAAARLLADPERYERFSANARERVHGTFARRGMLDATAAVYRSLADGRDGE</sequence>
<dbReference type="InterPro" id="IPR001296">
    <property type="entry name" value="Glyco_trans_1"/>
</dbReference>
<keyword evidence="4" id="KW-1185">Reference proteome</keyword>
<evidence type="ECO:0008006" key="5">
    <source>
        <dbReference type="Google" id="ProtNLM"/>
    </source>
</evidence>
<feature type="domain" description="Glycosyltransferase subfamily 4-like N-terminal" evidence="2">
    <location>
        <begin position="22"/>
        <end position="180"/>
    </location>
</feature>
<evidence type="ECO:0000259" key="1">
    <source>
        <dbReference type="Pfam" id="PF00534"/>
    </source>
</evidence>
<name>A0A830G8S3_9EURY</name>
<proteinExistence type="predicted"/>
<dbReference type="Proteomes" id="UP000608850">
    <property type="component" value="Unassembled WGS sequence"/>
</dbReference>
<protein>
    <recommendedName>
        <fullName evidence="5">Glycosyltransferase</fullName>
    </recommendedName>
</protein>
<dbReference type="GO" id="GO:0016757">
    <property type="term" value="F:glycosyltransferase activity"/>
    <property type="evidence" value="ECO:0007669"/>
    <property type="project" value="InterPro"/>
</dbReference>
<dbReference type="PANTHER" id="PTHR45947">
    <property type="entry name" value="SULFOQUINOVOSYL TRANSFERASE SQD2"/>
    <property type="match status" value="1"/>
</dbReference>